<dbReference type="InterPro" id="IPR013103">
    <property type="entry name" value="RVT_2"/>
</dbReference>
<dbReference type="AlphaFoldDB" id="A0A2N9FJC0"/>
<dbReference type="CDD" id="cd09272">
    <property type="entry name" value="RNase_HI_RT_Ty1"/>
    <property type="match status" value="1"/>
</dbReference>
<dbReference type="GO" id="GO:0006457">
    <property type="term" value="P:protein folding"/>
    <property type="evidence" value="ECO:0007669"/>
    <property type="project" value="InterPro"/>
</dbReference>
<feature type="region of interest" description="Disordered" evidence="1">
    <location>
        <begin position="172"/>
        <end position="196"/>
    </location>
</feature>
<dbReference type="Pfam" id="PF07727">
    <property type="entry name" value="RVT_2"/>
    <property type="match status" value="2"/>
</dbReference>
<protein>
    <submittedName>
        <fullName evidence="4">Uncharacterized protein</fullName>
    </submittedName>
</protein>
<evidence type="ECO:0000259" key="2">
    <source>
        <dbReference type="PROSITE" id="PS50072"/>
    </source>
</evidence>
<dbReference type="EMBL" id="OIVN01001188">
    <property type="protein sequence ID" value="SPC90906.1"/>
    <property type="molecule type" value="Genomic_DNA"/>
</dbReference>
<feature type="domain" description="PPIase cyclophilin-type" evidence="2">
    <location>
        <begin position="1"/>
        <end position="64"/>
    </location>
</feature>
<feature type="region of interest" description="Disordered" evidence="1">
    <location>
        <begin position="589"/>
        <end position="635"/>
    </location>
</feature>
<dbReference type="Gene3D" id="2.40.100.10">
    <property type="entry name" value="Cyclophilin-like"/>
    <property type="match status" value="1"/>
</dbReference>
<dbReference type="InterPro" id="IPR012337">
    <property type="entry name" value="RNaseH-like_sf"/>
</dbReference>
<dbReference type="PANTHER" id="PTHR11439">
    <property type="entry name" value="GAG-POL-RELATED RETROTRANSPOSON"/>
    <property type="match status" value="1"/>
</dbReference>
<dbReference type="InterPro" id="IPR020892">
    <property type="entry name" value="Cyclophilin-type_PPIase_CS"/>
</dbReference>
<gene>
    <name evidence="4" type="ORF">FSB_LOCUS18788</name>
</gene>
<organism evidence="4">
    <name type="scientific">Fagus sylvatica</name>
    <name type="common">Beechnut</name>
    <dbReference type="NCBI Taxonomy" id="28930"/>
    <lineage>
        <taxon>Eukaryota</taxon>
        <taxon>Viridiplantae</taxon>
        <taxon>Streptophyta</taxon>
        <taxon>Embryophyta</taxon>
        <taxon>Tracheophyta</taxon>
        <taxon>Spermatophyta</taxon>
        <taxon>Magnoliopsida</taxon>
        <taxon>eudicotyledons</taxon>
        <taxon>Gunneridae</taxon>
        <taxon>Pentapetalae</taxon>
        <taxon>rosids</taxon>
        <taxon>fabids</taxon>
        <taxon>Fagales</taxon>
        <taxon>Fagaceae</taxon>
        <taxon>Fagus</taxon>
    </lineage>
</organism>
<dbReference type="SUPFAM" id="SSF53098">
    <property type="entry name" value="Ribonuclease H-like"/>
    <property type="match status" value="1"/>
</dbReference>
<dbReference type="PROSITE" id="PS00170">
    <property type="entry name" value="CSA_PPIASE_1"/>
    <property type="match status" value="1"/>
</dbReference>
<dbReference type="GO" id="GO:0003676">
    <property type="term" value="F:nucleic acid binding"/>
    <property type="evidence" value="ECO:0007669"/>
    <property type="project" value="InterPro"/>
</dbReference>
<evidence type="ECO:0000256" key="1">
    <source>
        <dbReference type="SAM" id="MobiDB-lite"/>
    </source>
</evidence>
<feature type="compositionally biased region" description="Low complexity" evidence="1">
    <location>
        <begin position="616"/>
        <end position="627"/>
    </location>
</feature>
<name>A0A2N9FJC0_FAGSY</name>
<dbReference type="PROSITE" id="PS50072">
    <property type="entry name" value="CSA_PPIASE_2"/>
    <property type="match status" value="1"/>
</dbReference>
<feature type="domain" description="Integrase catalytic" evidence="3">
    <location>
        <begin position="371"/>
        <end position="553"/>
    </location>
</feature>
<dbReference type="Gene3D" id="3.30.420.10">
    <property type="entry name" value="Ribonuclease H-like superfamily/Ribonuclease H"/>
    <property type="match status" value="1"/>
</dbReference>
<reference evidence="4" key="1">
    <citation type="submission" date="2018-02" db="EMBL/GenBank/DDBJ databases">
        <authorList>
            <person name="Cohen D.B."/>
            <person name="Kent A.D."/>
        </authorList>
    </citation>
    <scope>NUCLEOTIDE SEQUENCE</scope>
</reference>
<dbReference type="SUPFAM" id="SSF56672">
    <property type="entry name" value="DNA/RNA polymerases"/>
    <property type="match status" value="1"/>
</dbReference>
<dbReference type="InterPro" id="IPR001584">
    <property type="entry name" value="Integrase_cat-core"/>
</dbReference>
<dbReference type="InterPro" id="IPR002130">
    <property type="entry name" value="Cyclophilin-type_PPIase_dom"/>
</dbReference>
<evidence type="ECO:0000259" key="3">
    <source>
        <dbReference type="PROSITE" id="PS50994"/>
    </source>
</evidence>
<dbReference type="SUPFAM" id="SSF50891">
    <property type="entry name" value="Cyclophilin-like"/>
    <property type="match status" value="1"/>
</dbReference>
<dbReference type="PROSITE" id="PS50994">
    <property type="entry name" value="INTEGRASE"/>
    <property type="match status" value="1"/>
</dbReference>
<dbReference type="InterPro" id="IPR036397">
    <property type="entry name" value="RNaseH_sf"/>
</dbReference>
<dbReference type="Pfam" id="PF00160">
    <property type="entry name" value="Pro_isomerase"/>
    <property type="match status" value="1"/>
</dbReference>
<dbReference type="GO" id="GO:0015074">
    <property type="term" value="P:DNA integration"/>
    <property type="evidence" value="ECO:0007669"/>
    <property type="project" value="InterPro"/>
</dbReference>
<dbReference type="PANTHER" id="PTHR11439:SF461">
    <property type="entry name" value="OS10G0432200 PROTEIN"/>
    <property type="match status" value="1"/>
</dbReference>
<proteinExistence type="predicted"/>
<sequence>MFSKVGFLCPYNGSTFHRIIPSFMIQGGDLTLGDERSGESIYGEKFADENIMKSCIQHIGPFLVLPGVLPLPQLSPALPSHHRQKSGCLRCQEADSSPNRLAATLGSPAIGLRSQHLYNRWKDLEKLDPTAEESIPYDVGRATQSFGPVILGSPATGLRSRHIHHHWKDLEKLDPTAQDSSSTKLGRAFPPRAAQSSSAVKPFFKRHDETEDAFALRLEDWDGVNHQIITWLRNTSTPSVSMEFGGYDTAKDVWDMLASRYAGSDGAREHHLMVTLYQLRQDPGERITAFHSRMRFLWDQLAASEPVINQLLNRSPLPTVNQAVNDLVREETRLKSHRSSQPHTTVLATPNLQALFNQVQVPSSSASNPALSVTPGISSEWFLDSACCNHMTDNPYLTSAHTPPVLPTITTADGSAMTDSRTGQIVGTARKVGRLFELTSLHFPSSSVSAPVIAASASIRVVALSFRQTDFSTILKHYGTIFHTSCAGTSQQNGRVERKLRHILDTVRALTNAASTPVSFWGEAALTAVYTINRCPSPVVQNTTPYERLFGTAPNYSLLKVMMILRLILYQISSLRFLPLLLSSVNPISDESPSADPSSDVSPTTDPTFDESPLSAPAANPVNTTAPEPRRSHRVSTLPSHLRDFHCFSAFATLHEPHTFREASSDPLWQQAMKEELDALLKTGTWDLVDLPAGKSAIGCKWVYKMKTRSDGTVDRYKARLVAKGFTQEYGIDYEETFAPMDVKNAFLNGELTEEVYMQLPPGFSQPPGFSHKVCRLRRALYGLKQAPRAWFAKFSSTISQHGFSASSYDSALFFRHSDHGITLLLLYVDDMIITGDDVQGIQDLKRFLGQHFEMKDLGPLSYFLGLEVSSSSDGYYLTQAKYTFDLISRAGITDSKIVDTPIEYNNHLNTHDGEPLPDATFYRQLVGSLVYLTVTRPDISYAVHIISQFMAAPRSLHYAAVLRILRYLKGTLFHGLHFSSQSSLILQAYSDADWAGDPTDRRSTTGYCFLLGDSLISWRSKKQSVVARSSTEAEYRALADTTTELLWLRWLLQDLGIDCSTAVPIHCDNRSAIQIAHNDVFHERTKYIEIDCHFVRHHLLQGTLQLRSVSS</sequence>
<evidence type="ECO:0000313" key="4">
    <source>
        <dbReference type="EMBL" id="SPC90906.1"/>
    </source>
</evidence>
<dbReference type="InterPro" id="IPR029000">
    <property type="entry name" value="Cyclophilin-like_dom_sf"/>
</dbReference>
<feature type="compositionally biased region" description="Low complexity" evidence="1">
    <location>
        <begin position="589"/>
        <end position="607"/>
    </location>
</feature>
<dbReference type="GO" id="GO:0003755">
    <property type="term" value="F:peptidyl-prolyl cis-trans isomerase activity"/>
    <property type="evidence" value="ECO:0007669"/>
    <property type="project" value="InterPro"/>
</dbReference>
<dbReference type="InterPro" id="IPR043502">
    <property type="entry name" value="DNA/RNA_pol_sf"/>
</dbReference>
<accession>A0A2N9FJC0</accession>